<dbReference type="InterPro" id="IPR013783">
    <property type="entry name" value="Ig-like_fold"/>
</dbReference>
<sequence>MTDELKAKFQALVKDAPEPTGLPSDAVFARIKTVRRRRTTGLVAGLATAAVATIALAAGNLTGIDSAPPVTETPDGPTPTAMVPTSTPTSTPTGPKSSIAVTAETLEPGNQETDTGEGTGTPPPTSPSSPKTETPEAPGPVKISLSLTPKVQGLKLTVTYRWTGSLLTPIDSFSGKTATTGSSLPDNSFNWDYDFGDGRYDPPTGKLGGGLTCEGANERVSGTSTGQTQTHTYLKPGTYTFSYVITYCGPNGEVPMKKTLKVKIDGPTSSATP</sequence>
<name>A0ABP4MPX7_9ACTN</name>
<reference evidence="5" key="1">
    <citation type="journal article" date="2019" name="Int. J. Syst. Evol. Microbiol.">
        <title>The Global Catalogue of Microorganisms (GCM) 10K type strain sequencing project: providing services to taxonomists for standard genome sequencing and annotation.</title>
        <authorList>
            <consortium name="The Broad Institute Genomics Platform"/>
            <consortium name="The Broad Institute Genome Sequencing Center for Infectious Disease"/>
            <person name="Wu L."/>
            <person name="Ma J."/>
        </authorList>
    </citation>
    <scope>NUCLEOTIDE SEQUENCE [LARGE SCALE GENOMIC DNA]</scope>
    <source>
        <strain evidence="5">JCM 14303</strain>
    </source>
</reference>
<dbReference type="InterPro" id="IPR035986">
    <property type="entry name" value="PKD_dom_sf"/>
</dbReference>
<dbReference type="Gene3D" id="2.60.40.10">
    <property type="entry name" value="Immunoglobulins"/>
    <property type="match status" value="1"/>
</dbReference>
<feature type="domain" description="PKD" evidence="3">
    <location>
        <begin position="187"/>
        <end position="246"/>
    </location>
</feature>
<gene>
    <name evidence="4" type="ORF">GCM10009741_60430</name>
</gene>
<evidence type="ECO:0000256" key="1">
    <source>
        <dbReference type="SAM" id="MobiDB-lite"/>
    </source>
</evidence>
<dbReference type="PROSITE" id="PS50093">
    <property type="entry name" value="PKD"/>
    <property type="match status" value="1"/>
</dbReference>
<keyword evidence="2" id="KW-0812">Transmembrane</keyword>
<dbReference type="Proteomes" id="UP001500363">
    <property type="component" value="Unassembled WGS sequence"/>
</dbReference>
<evidence type="ECO:0000256" key="2">
    <source>
        <dbReference type="SAM" id="Phobius"/>
    </source>
</evidence>
<organism evidence="4 5">
    <name type="scientific">Kribbella lupini</name>
    <dbReference type="NCBI Taxonomy" id="291602"/>
    <lineage>
        <taxon>Bacteria</taxon>
        <taxon>Bacillati</taxon>
        <taxon>Actinomycetota</taxon>
        <taxon>Actinomycetes</taxon>
        <taxon>Propionibacteriales</taxon>
        <taxon>Kribbellaceae</taxon>
        <taxon>Kribbella</taxon>
    </lineage>
</organism>
<dbReference type="SUPFAM" id="SSF49299">
    <property type="entry name" value="PKD domain"/>
    <property type="match status" value="1"/>
</dbReference>
<evidence type="ECO:0000313" key="4">
    <source>
        <dbReference type="EMBL" id="GAA1548475.1"/>
    </source>
</evidence>
<keyword evidence="2" id="KW-0472">Membrane</keyword>
<keyword evidence="5" id="KW-1185">Reference proteome</keyword>
<dbReference type="RefSeq" id="WP_344180239.1">
    <property type="nucleotide sequence ID" value="NZ_BAAANC010000003.1"/>
</dbReference>
<keyword evidence="2" id="KW-1133">Transmembrane helix</keyword>
<dbReference type="EMBL" id="BAAANC010000003">
    <property type="protein sequence ID" value="GAA1548475.1"/>
    <property type="molecule type" value="Genomic_DNA"/>
</dbReference>
<dbReference type="InterPro" id="IPR000601">
    <property type="entry name" value="PKD_dom"/>
</dbReference>
<protein>
    <recommendedName>
        <fullName evidence="3">PKD domain-containing protein</fullName>
    </recommendedName>
</protein>
<comment type="caution">
    <text evidence="4">The sequence shown here is derived from an EMBL/GenBank/DDBJ whole genome shotgun (WGS) entry which is preliminary data.</text>
</comment>
<feature type="transmembrane region" description="Helical" evidence="2">
    <location>
        <begin position="40"/>
        <end position="59"/>
    </location>
</feature>
<feature type="compositionally biased region" description="Low complexity" evidence="1">
    <location>
        <begin position="78"/>
        <end position="98"/>
    </location>
</feature>
<proteinExistence type="predicted"/>
<evidence type="ECO:0000259" key="3">
    <source>
        <dbReference type="PROSITE" id="PS50093"/>
    </source>
</evidence>
<evidence type="ECO:0000313" key="5">
    <source>
        <dbReference type="Proteomes" id="UP001500363"/>
    </source>
</evidence>
<feature type="region of interest" description="Disordered" evidence="1">
    <location>
        <begin position="62"/>
        <end position="143"/>
    </location>
</feature>
<accession>A0ABP4MPX7</accession>